<keyword evidence="5 9" id="KW-0784">Thiamine biosynthesis</keyword>
<comment type="similarity">
    <text evidence="9 10">Belongs to the thiamine-phosphate synthase family.</text>
</comment>
<evidence type="ECO:0000256" key="6">
    <source>
        <dbReference type="ARBA" id="ARBA00047334"/>
    </source>
</evidence>
<dbReference type="GO" id="GO:0004789">
    <property type="term" value="F:thiamine-phosphate diphosphorylase activity"/>
    <property type="evidence" value="ECO:0007669"/>
    <property type="project" value="UniProtKB-UniRule"/>
</dbReference>
<evidence type="ECO:0000256" key="1">
    <source>
        <dbReference type="ARBA" id="ARBA00005165"/>
    </source>
</evidence>
<dbReference type="GO" id="GO:0009229">
    <property type="term" value="P:thiamine diphosphate biosynthetic process"/>
    <property type="evidence" value="ECO:0007669"/>
    <property type="project" value="UniProtKB-UniRule"/>
</dbReference>
<evidence type="ECO:0000256" key="9">
    <source>
        <dbReference type="HAMAP-Rule" id="MF_00097"/>
    </source>
</evidence>
<feature type="binding site" evidence="9">
    <location>
        <begin position="130"/>
        <end position="132"/>
    </location>
    <ligand>
        <name>2-[(2R,5Z)-2-carboxy-4-methylthiazol-5(2H)-ylidene]ethyl phosphate</name>
        <dbReference type="ChEBI" id="CHEBI:62899"/>
    </ligand>
</feature>
<comment type="catalytic activity">
    <reaction evidence="6 9 10">
        <text>4-methyl-5-(2-phosphooxyethyl)-thiazole + 4-amino-2-methyl-5-(diphosphooxymethyl)pyrimidine + H(+) = thiamine phosphate + diphosphate</text>
        <dbReference type="Rhea" id="RHEA:22328"/>
        <dbReference type="ChEBI" id="CHEBI:15378"/>
        <dbReference type="ChEBI" id="CHEBI:33019"/>
        <dbReference type="ChEBI" id="CHEBI:37575"/>
        <dbReference type="ChEBI" id="CHEBI:57841"/>
        <dbReference type="ChEBI" id="CHEBI:58296"/>
        <dbReference type="EC" id="2.5.1.3"/>
    </reaction>
</comment>
<comment type="caution">
    <text evidence="9">Lacks conserved residue(s) required for the propagation of feature annotation.</text>
</comment>
<evidence type="ECO:0000256" key="10">
    <source>
        <dbReference type="RuleBase" id="RU003826"/>
    </source>
</evidence>
<evidence type="ECO:0000259" key="12">
    <source>
        <dbReference type="Pfam" id="PF02581"/>
    </source>
</evidence>
<feature type="binding site" evidence="9">
    <location>
        <position position="84"/>
    </location>
    <ligand>
        <name>Mg(2+)</name>
        <dbReference type="ChEBI" id="CHEBI:18420"/>
    </ligand>
</feature>
<dbReference type="InterPro" id="IPR013785">
    <property type="entry name" value="Aldolase_TIM"/>
</dbReference>
<evidence type="ECO:0000256" key="5">
    <source>
        <dbReference type="ARBA" id="ARBA00022977"/>
    </source>
</evidence>
<feature type="binding site" evidence="9">
    <location>
        <position position="103"/>
    </location>
    <ligand>
        <name>4-amino-2-methyl-5-(diphosphooxymethyl)pyrimidine</name>
        <dbReference type="ChEBI" id="CHEBI:57841"/>
    </ligand>
</feature>
<evidence type="ECO:0000313" key="13">
    <source>
        <dbReference type="EMBL" id="QCD44572.1"/>
    </source>
</evidence>
<evidence type="ECO:0000256" key="7">
    <source>
        <dbReference type="ARBA" id="ARBA00047851"/>
    </source>
</evidence>
<dbReference type="EC" id="2.5.1.3" evidence="9"/>
<evidence type="ECO:0000256" key="3">
    <source>
        <dbReference type="ARBA" id="ARBA00022723"/>
    </source>
</evidence>
<dbReference type="PANTHER" id="PTHR20857:SF15">
    <property type="entry name" value="THIAMINE-PHOSPHATE SYNTHASE"/>
    <property type="match status" value="1"/>
</dbReference>
<feature type="binding site" evidence="9">
    <location>
        <position position="133"/>
    </location>
    <ligand>
        <name>4-amino-2-methyl-5-(diphosphooxymethyl)pyrimidine</name>
        <dbReference type="ChEBI" id="CHEBI:57841"/>
    </ligand>
</feature>
<organism evidence="13 14">
    <name type="scientific">Campylobacter mucosalis CCUG 21559</name>
    <dbReference type="NCBI Taxonomy" id="1032067"/>
    <lineage>
        <taxon>Bacteria</taxon>
        <taxon>Pseudomonadati</taxon>
        <taxon>Campylobacterota</taxon>
        <taxon>Epsilonproteobacteria</taxon>
        <taxon>Campylobacterales</taxon>
        <taxon>Campylobacteraceae</taxon>
        <taxon>Campylobacter</taxon>
    </lineage>
</organism>
<feature type="binding site" evidence="9">
    <location>
        <position position="160"/>
    </location>
    <ligand>
        <name>2-[(2R,5Z)-2-carboxy-4-methylthiazol-5(2H)-ylidene]ethyl phosphate</name>
        <dbReference type="ChEBI" id="CHEBI:62899"/>
    </ligand>
</feature>
<name>A0A6G5QG08_9BACT</name>
<keyword evidence="14" id="KW-1185">Reference proteome</keyword>
<feature type="domain" description="Thiamine phosphate synthase/TenI" evidence="12">
    <location>
        <begin position="5"/>
        <end position="183"/>
    </location>
</feature>
<dbReference type="GO" id="GO:0000287">
    <property type="term" value="F:magnesium ion binding"/>
    <property type="evidence" value="ECO:0007669"/>
    <property type="project" value="UniProtKB-UniRule"/>
</dbReference>
<comment type="catalytic activity">
    <reaction evidence="7 9 10">
        <text>2-(2-carboxy-4-methylthiazol-5-yl)ethyl phosphate + 4-amino-2-methyl-5-(diphosphooxymethyl)pyrimidine + 2 H(+) = thiamine phosphate + CO2 + diphosphate</text>
        <dbReference type="Rhea" id="RHEA:47848"/>
        <dbReference type="ChEBI" id="CHEBI:15378"/>
        <dbReference type="ChEBI" id="CHEBI:16526"/>
        <dbReference type="ChEBI" id="CHEBI:33019"/>
        <dbReference type="ChEBI" id="CHEBI:37575"/>
        <dbReference type="ChEBI" id="CHEBI:57841"/>
        <dbReference type="ChEBI" id="CHEBI:62890"/>
        <dbReference type="EC" id="2.5.1.3"/>
    </reaction>
</comment>
<dbReference type="SUPFAM" id="SSF51391">
    <property type="entry name" value="Thiamin phosphate synthase"/>
    <property type="match status" value="1"/>
</dbReference>
<dbReference type="EMBL" id="CP012542">
    <property type="protein sequence ID" value="QCD44572.1"/>
    <property type="molecule type" value="Genomic_DNA"/>
</dbReference>
<comment type="pathway">
    <text evidence="1 9 11">Cofactor biosynthesis; thiamine diphosphate biosynthesis; thiamine phosphate from 4-amino-2-methyl-5-diphosphomethylpyrimidine and 4-methyl-5-(2-phosphoethyl)-thiazole: step 1/1.</text>
</comment>
<dbReference type="HAMAP" id="MF_00097">
    <property type="entry name" value="TMP_synthase"/>
    <property type="match status" value="1"/>
</dbReference>
<dbReference type="CDD" id="cd00564">
    <property type="entry name" value="TMP_TenI"/>
    <property type="match status" value="1"/>
</dbReference>
<feature type="binding site" evidence="9">
    <location>
        <begin position="34"/>
        <end position="38"/>
    </location>
    <ligand>
        <name>4-amino-2-methyl-5-(diphosphooxymethyl)pyrimidine</name>
        <dbReference type="ChEBI" id="CHEBI:57841"/>
    </ligand>
</feature>
<keyword evidence="3 9" id="KW-0479">Metal-binding</keyword>
<sequence length="212" mass="23410">MSEIYALSDDILSPDELILSHAEQILKSGIKLYQYRNKKAVKNEQIARELLSMCENFGAKFIINDDADFAYKIGAKCLHIGKGDSSLSYARRLLGDDAFIGVSCYDSLDLAIRAEQNGANYVAFGAVFPSLTKPNTTRVGLETLKKAKEILKIPVCAIGGIDTSNISQILALNIDYIAIVRAIYEPKSISENLLNLQHIINKKTTIIINNKI</sequence>
<dbReference type="AlphaFoldDB" id="A0A6G5QG08"/>
<accession>A0A6G5QG08</accession>
<dbReference type="UniPathway" id="UPA00060">
    <property type="reaction ID" value="UER00141"/>
</dbReference>
<comment type="cofactor">
    <cofactor evidence="9">
        <name>Mg(2+)</name>
        <dbReference type="ChEBI" id="CHEBI:18420"/>
    </cofactor>
    <text evidence="9">Binds 1 Mg(2+) ion per subunit.</text>
</comment>
<dbReference type="InterPro" id="IPR022998">
    <property type="entry name" value="ThiamineP_synth_TenI"/>
</dbReference>
<dbReference type="PANTHER" id="PTHR20857">
    <property type="entry name" value="THIAMINE-PHOSPHATE PYROPHOSPHORYLASE"/>
    <property type="match status" value="1"/>
</dbReference>
<keyword evidence="2 9" id="KW-0808">Transferase</keyword>
<keyword evidence="4 9" id="KW-0460">Magnesium</keyword>
<dbReference type="InterPro" id="IPR034291">
    <property type="entry name" value="TMP_synthase"/>
</dbReference>
<dbReference type="Pfam" id="PF02581">
    <property type="entry name" value="TMP-TENI"/>
    <property type="match status" value="1"/>
</dbReference>
<evidence type="ECO:0000313" key="14">
    <source>
        <dbReference type="Proteomes" id="UP000503264"/>
    </source>
</evidence>
<dbReference type="GO" id="GO:0009228">
    <property type="term" value="P:thiamine biosynthetic process"/>
    <property type="evidence" value="ECO:0007669"/>
    <property type="project" value="UniProtKB-KW"/>
</dbReference>
<comment type="catalytic activity">
    <reaction evidence="8 9 10">
        <text>2-[(2R,5Z)-2-carboxy-4-methylthiazol-5(2H)-ylidene]ethyl phosphate + 4-amino-2-methyl-5-(diphosphooxymethyl)pyrimidine + 2 H(+) = thiamine phosphate + CO2 + diphosphate</text>
        <dbReference type="Rhea" id="RHEA:47844"/>
        <dbReference type="ChEBI" id="CHEBI:15378"/>
        <dbReference type="ChEBI" id="CHEBI:16526"/>
        <dbReference type="ChEBI" id="CHEBI:33019"/>
        <dbReference type="ChEBI" id="CHEBI:37575"/>
        <dbReference type="ChEBI" id="CHEBI:57841"/>
        <dbReference type="ChEBI" id="CHEBI:62899"/>
        <dbReference type="EC" id="2.5.1.3"/>
    </reaction>
</comment>
<dbReference type="GO" id="GO:0005737">
    <property type="term" value="C:cytoplasm"/>
    <property type="evidence" value="ECO:0007669"/>
    <property type="project" value="TreeGrafter"/>
</dbReference>
<protein>
    <recommendedName>
        <fullName evidence="9">Thiamine-phosphate synthase</fullName>
        <shortName evidence="9">TP synthase</shortName>
        <shortName evidence="9">TPS</shortName>
        <ecNumber evidence="9">2.5.1.3</ecNumber>
    </recommendedName>
    <alternativeName>
        <fullName evidence="9">Thiamine-phosphate pyrophosphorylase</fullName>
        <shortName evidence="9">TMP pyrophosphorylase</shortName>
        <shortName evidence="9">TMP-PPase</shortName>
    </alternativeName>
</protein>
<dbReference type="RefSeq" id="WP_171993654.1">
    <property type="nucleotide sequence ID" value="NZ_CP012542.1"/>
</dbReference>
<dbReference type="Gene3D" id="3.20.20.70">
    <property type="entry name" value="Aldolase class I"/>
    <property type="match status" value="1"/>
</dbReference>
<comment type="function">
    <text evidence="9">Condenses 4-methyl-5-(beta-hydroxyethyl)thiazole monophosphate (THZ-P) and 2-methyl-4-amino-5-hydroxymethyl pyrimidine pyrophosphate (HMP-PP) to form thiamine monophosphate (TMP).</text>
</comment>
<gene>
    <name evidence="9 13" type="primary">thiE</name>
    <name evidence="13" type="ORF">CMUC_0775</name>
</gene>
<reference evidence="13 14" key="1">
    <citation type="submission" date="2016-07" db="EMBL/GenBank/DDBJ databases">
        <title>Comparative genomics of the Campylobacter concisus group.</title>
        <authorList>
            <person name="Miller W.G."/>
            <person name="Yee E."/>
            <person name="Chapman M.H."/>
            <person name="Huynh S."/>
            <person name="Bono J.L."/>
            <person name="On S.L.W."/>
            <person name="StLeger J."/>
            <person name="Foster G."/>
            <person name="Parker C.T."/>
        </authorList>
    </citation>
    <scope>NUCLEOTIDE SEQUENCE [LARGE SCALE GENOMIC DNA]</scope>
    <source>
        <strain evidence="13 14">CCUG 21559</strain>
    </source>
</reference>
<evidence type="ECO:0000256" key="4">
    <source>
        <dbReference type="ARBA" id="ARBA00022842"/>
    </source>
</evidence>
<evidence type="ECO:0000256" key="11">
    <source>
        <dbReference type="RuleBase" id="RU004253"/>
    </source>
</evidence>
<proteinExistence type="inferred from homology"/>
<dbReference type="InterPro" id="IPR036206">
    <property type="entry name" value="ThiamineP_synth_sf"/>
</dbReference>
<feature type="binding site" evidence="9">
    <location>
        <position position="64"/>
    </location>
    <ligand>
        <name>4-amino-2-methyl-5-(diphosphooxymethyl)pyrimidine</name>
        <dbReference type="ChEBI" id="CHEBI:57841"/>
    </ligand>
</feature>
<feature type="binding site" evidence="9">
    <location>
        <position position="65"/>
    </location>
    <ligand>
        <name>Mg(2+)</name>
        <dbReference type="ChEBI" id="CHEBI:18420"/>
    </ligand>
</feature>
<dbReference type="NCBIfam" id="TIGR00693">
    <property type="entry name" value="thiE"/>
    <property type="match status" value="1"/>
</dbReference>
<evidence type="ECO:0000256" key="2">
    <source>
        <dbReference type="ARBA" id="ARBA00022679"/>
    </source>
</evidence>
<evidence type="ECO:0000256" key="8">
    <source>
        <dbReference type="ARBA" id="ARBA00047883"/>
    </source>
</evidence>
<dbReference type="Proteomes" id="UP000503264">
    <property type="component" value="Chromosome"/>
</dbReference>